<dbReference type="RefSeq" id="WP_184173256.1">
    <property type="nucleotide sequence ID" value="NZ_JACHGF010000002.1"/>
</dbReference>
<comment type="caution">
    <text evidence="1">The sequence shown here is derived from an EMBL/GenBank/DDBJ whole genome shotgun (WGS) entry which is preliminary data.</text>
</comment>
<dbReference type="Proteomes" id="UP000557307">
    <property type="component" value="Unassembled WGS sequence"/>
</dbReference>
<dbReference type="EMBL" id="JACHGF010000002">
    <property type="protein sequence ID" value="MBB5283668.1"/>
    <property type="molecule type" value="Genomic_DNA"/>
</dbReference>
<protein>
    <submittedName>
        <fullName evidence="1">Uncharacterized protein</fullName>
    </submittedName>
</protein>
<name>A0A840TUE0_9BACT</name>
<evidence type="ECO:0000313" key="2">
    <source>
        <dbReference type="Proteomes" id="UP000557307"/>
    </source>
</evidence>
<dbReference type="AlphaFoldDB" id="A0A840TUE0"/>
<evidence type="ECO:0000313" key="1">
    <source>
        <dbReference type="EMBL" id="MBB5283668.1"/>
    </source>
</evidence>
<sequence length="96" mass="11089">MLKKLFIGLVLLYFIGKTTDVIRTYFAPDEVTVLCTMCDCEKEKAETDYFDEDSAYFKLTVHQSALFLRQRISYPFKAKALLVIALIRFSPPPELV</sequence>
<accession>A0A840TUE0</accession>
<reference evidence="1 2" key="1">
    <citation type="submission" date="2020-08" db="EMBL/GenBank/DDBJ databases">
        <title>Genomic Encyclopedia of Type Strains, Phase IV (KMG-IV): sequencing the most valuable type-strain genomes for metagenomic binning, comparative biology and taxonomic classification.</title>
        <authorList>
            <person name="Goeker M."/>
        </authorList>
    </citation>
    <scope>NUCLEOTIDE SEQUENCE [LARGE SCALE GENOMIC DNA]</scope>
    <source>
        <strain evidence="1 2">DSM 105074</strain>
    </source>
</reference>
<keyword evidence="2" id="KW-1185">Reference proteome</keyword>
<proteinExistence type="predicted"/>
<gene>
    <name evidence="1" type="ORF">HNQ92_001794</name>
</gene>
<organism evidence="1 2">
    <name type="scientific">Rhabdobacter roseus</name>
    <dbReference type="NCBI Taxonomy" id="1655419"/>
    <lineage>
        <taxon>Bacteria</taxon>
        <taxon>Pseudomonadati</taxon>
        <taxon>Bacteroidota</taxon>
        <taxon>Cytophagia</taxon>
        <taxon>Cytophagales</taxon>
        <taxon>Cytophagaceae</taxon>
        <taxon>Rhabdobacter</taxon>
    </lineage>
</organism>